<dbReference type="GeneID" id="29058728"/>
<organism evidence="1 2">
    <name type="scientific">Bacillus phage AR9</name>
    <dbReference type="NCBI Taxonomy" id="1815509"/>
    <lineage>
        <taxon>Viruses</taxon>
        <taxon>Duplodnaviria</taxon>
        <taxon>Heunggongvirae</taxon>
        <taxon>Uroviricota</taxon>
        <taxon>Caudoviricetes</taxon>
        <taxon>Takahashivirus</taxon>
        <taxon>Bacillus phage PBS1</taxon>
    </lineage>
</organism>
<dbReference type="KEGG" id="vg:29058728"/>
<proteinExistence type="predicted"/>
<protein>
    <submittedName>
        <fullName evidence="1">Uncharacterized protein</fullName>
    </submittedName>
</protein>
<evidence type="ECO:0000313" key="1">
    <source>
        <dbReference type="EMBL" id="AMS01094.1"/>
    </source>
</evidence>
<reference evidence="1 2" key="1">
    <citation type="journal article" date="2016" name="Virology">
        <title>The genome of AR9, a giant transducing Bacillus phage encoding two multisubunit RNA polymerases.</title>
        <authorList>
            <person name="Lavysh D."/>
            <person name="Sokolova M."/>
            <person name="Minakhin L."/>
            <person name="Yakunina M."/>
            <person name="Artamonova T."/>
            <person name="Kozyavkin S."/>
            <person name="Makarova K.S."/>
            <person name="Koonin E.V."/>
            <person name="Severinov K."/>
        </authorList>
    </citation>
    <scope>NUCLEOTIDE SEQUENCE [LARGE SCALE GENOMIC DNA]</scope>
</reference>
<dbReference type="Proteomes" id="UP000202618">
    <property type="component" value="Segment"/>
</dbReference>
<sequence>MNQRKRDKILDDIKELVTDEKILQEENETLRDLKTFSQFHSEMMSRFHSEYIDLDKPHRKHENVIDFIEEFTNDYFKYPYERPIMPEKIYVEVLEDIFDYDDEIAFKKGEKYTAWANTTSRQYILKVDDIQMPIGEYASDQEVIIYYKDKLKLDGISQNGFAF</sequence>
<name>A0A172JHR7_BPPB1</name>
<evidence type="ECO:0000313" key="2">
    <source>
        <dbReference type="Proteomes" id="UP000202618"/>
    </source>
</evidence>
<gene>
    <name evidence="1" type="ORF">AR9_g009</name>
</gene>
<accession>A0A172JHR7</accession>
<dbReference type="EMBL" id="KU878088">
    <property type="protein sequence ID" value="AMS01094.1"/>
    <property type="molecule type" value="Genomic_DNA"/>
</dbReference>
<dbReference type="RefSeq" id="YP_009282914.1">
    <property type="nucleotide sequence ID" value="NC_031039.1"/>
</dbReference>